<dbReference type="RefSeq" id="WP_083683290.1">
    <property type="nucleotide sequence ID" value="NZ_CP016076.1"/>
</dbReference>
<dbReference type="InterPro" id="IPR025110">
    <property type="entry name" value="AMP-bd_C"/>
</dbReference>
<accession>A0AAC9PT66</accession>
<protein>
    <submittedName>
        <fullName evidence="5">AMP-binding enzyme C-terminal domain/AMP-binding enzyme</fullName>
    </submittedName>
</protein>
<feature type="domain" description="AMP-dependent synthetase/ligase" evidence="3">
    <location>
        <begin position="38"/>
        <end position="389"/>
    </location>
</feature>
<dbReference type="PANTHER" id="PTHR44845">
    <property type="entry name" value="CARRIER DOMAIN-CONTAINING PROTEIN"/>
    <property type="match status" value="1"/>
</dbReference>
<keyword evidence="1" id="KW-0596">Phosphopantetheine</keyword>
<evidence type="ECO:0000313" key="6">
    <source>
        <dbReference type="Proteomes" id="UP000185511"/>
    </source>
</evidence>
<dbReference type="Pfam" id="PF13193">
    <property type="entry name" value="AMP-binding_C"/>
    <property type="match status" value="1"/>
</dbReference>
<dbReference type="Proteomes" id="UP000185511">
    <property type="component" value="Chromosome"/>
</dbReference>
<dbReference type="InterPro" id="IPR042099">
    <property type="entry name" value="ANL_N_sf"/>
</dbReference>
<evidence type="ECO:0000313" key="5">
    <source>
        <dbReference type="EMBL" id="APU15546.1"/>
    </source>
</evidence>
<reference evidence="6" key="1">
    <citation type="submission" date="2016-06" db="EMBL/GenBank/DDBJ databases">
        <title>Complete genome sequence of Actinoalloteichus fjordicus DSM 46855 (=ADI127-17), type strain of the new species Actinoalloteichus fjordicus.</title>
        <authorList>
            <person name="Ruckert C."/>
            <person name="Nouioui I."/>
            <person name="Willmese J."/>
            <person name="van Wezel G."/>
            <person name="Klenk H.-P."/>
            <person name="Kalinowski J."/>
            <person name="Zotchev S.B."/>
        </authorList>
    </citation>
    <scope>NUCLEOTIDE SEQUENCE [LARGE SCALE GENOMIC DNA]</scope>
    <source>
        <strain evidence="6">ADI127-7</strain>
    </source>
</reference>
<proteinExistence type="predicted"/>
<keyword evidence="2" id="KW-0597">Phosphoprotein</keyword>
<dbReference type="PROSITE" id="PS00455">
    <property type="entry name" value="AMP_BINDING"/>
    <property type="match status" value="1"/>
</dbReference>
<feature type="domain" description="AMP-binding enzyme C-terminal" evidence="4">
    <location>
        <begin position="449"/>
        <end position="530"/>
    </location>
</feature>
<dbReference type="Pfam" id="PF00501">
    <property type="entry name" value="AMP-binding"/>
    <property type="match status" value="1"/>
</dbReference>
<keyword evidence="6" id="KW-1185">Reference proteome</keyword>
<dbReference type="InterPro" id="IPR045851">
    <property type="entry name" value="AMP-bd_C_sf"/>
</dbReference>
<dbReference type="AlphaFoldDB" id="A0AAC9PT66"/>
<name>A0AAC9PT66_9PSEU</name>
<dbReference type="Gene3D" id="3.30.300.30">
    <property type="match status" value="1"/>
</dbReference>
<gene>
    <name evidence="5" type="ORF">UA74_17590</name>
</gene>
<dbReference type="InterPro" id="IPR000873">
    <property type="entry name" value="AMP-dep_synth/lig_dom"/>
</dbReference>
<dbReference type="Gene3D" id="3.40.50.12780">
    <property type="entry name" value="N-terminal domain of ligase-like"/>
    <property type="match status" value="1"/>
</dbReference>
<evidence type="ECO:0000256" key="2">
    <source>
        <dbReference type="ARBA" id="ARBA00022553"/>
    </source>
</evidence>
<dbReference type="InterPro" id="IPR020845">
    <property type="entry name" value="AMP-binding_CS"/>
</dbReference>
<dbReference type="EMBL" id="CP016076">
    <property type="protein sequence ID" value="APU15546.1"/>
    <property type="molecule type" value="Genomic_DNA"/>
</dbReference>
<dbReference type="KEGG" id="acad:UA74_17590"/>
<sequence>MSGPSRRVRRRREPAAASGRLGDAAAVARPVHELVDGAARRAPLDDAIVEGADVMSYRDLSRAADVVVARLLSLGGAENAPVAVRMPVCARQVAASLGILRAGGLLVWLGDGDLGERGKAVLAQTRPAFLLTAGPLEDELTRWYRDDQGGAVIDLAAPEPESAAEPPGAVLPAVGPDWTAYVAHTSGSTGPPKGVAQRHGSFAQFVTWLAEEFDLGPGSKVAQWVAPDHDPSLCEVFATLASGATLYPVPGRLRANPEKLVDWLVRERITFLQTVPSMGREIRRVISSSDPPLTELRALVLMGESLSGALANGLRAVLPRTRLANVYGPTETIAATCHEVTGVEGATVPIGRPIPGREVLVLDEADQPCPTGDVGEIVIRGACVADGYLGGVRPAAFRPVAVGDSRSSPAERCYRTGDLGRFRPDGLLEFRGRRDDQVKVAGVRMGITEIEAILAEHESVAECAVVAVVGEDGLVTRLTAHVVARGDGVGVPQAGAVTWRAWLREHFGASIGAVAFVTRHAPLPRTVAGKVDRRALAVADVRRDVVRTTTAPQESGPSTAEIVGRVIEAWPALVSAAGTDDVGSVDGDVPRLLGVLTRIRERFRVDVSASDWLADPTPTGLAALIEAAIRDRDHLDESVVRATRGRSES</sequence>
<evidence type="ECO:0000259" key="3">
    <source>
        <dbReference type="Pfam" id="PF00501"/>
    </source>
</evidence>
<organism evidence="5 6">
    <name type="scientific">Actinoalloteichus fjordicus</name>
    <dbReference type="NCBI Taxonomy" id="1612552"/>
    <lineage>
        <taxon>Bacteria</taxon>
        <taxon>Bacillati</taxon>
        <taxon>Actinomycetota</taxon>
        <taxon>Actinomycetes</taxon>
        <taxon>Pseudonocardiales</taxon>
        <taxon>Pseudonocardiaceae</taxon>
        <taxon>Actinoalloteichus</taxon>
    </lineage>
</organism>
<dbReference type="SUPFAM" id="SSF56801">
    <property type="entry name" value="Acetyl-CoA synthetase-like"/>
    <property type="match status" value="1"/>
</dbReference>
<evidence type="ECO:0000256" key="1">
    <source>
        <dbReference type="ARBA" id="ARBA00022450"/>
    </source>
</evidence>
<evidence type="ECO:0000259" key="4">
    <source>
        <dbReference type="Pfam" id="PF13193"/>
    </source>
</evidence>
<dbReference type="PANTHER" id="PTHR44845:SF6">
    <property type="entry name" value="BETA-ALANINE-ACTIVATING ENZYME"/>
    <property type="match status" value="1"/>
</dbReference>